<name>A0A6J7J172_9ZZZZ</name>
<protein>
    <submittedName>
        <fullName evidence="2">Unannotated protein</fullName>
    </submittedName>
</protein>
<proteinExistence type="predicted"/>
<reference evidence="2" key="1">
    <citation type="submission" date="2020-05" db="EMBL/GenBank/DDBJ databases">
        <authorList>
            <person name="Chiriac C."/>
            <person name="Salcher M."/>
            <person name="Ghai R."/>
            <person name="Kavagutti S V."/>
        </authorList>
    </citation>
    <scope>NUCLEOTIDE SEQUENCE</scope>
</reference>
<dbReference type="AlphaFoldDB" id="A0A6J7J172"/>
<dbReference type="EMBL" id="CAFBMX010000007">
    <property type="protein sequence ID" value="CAB4936272.1"/>
    <property type="molecule type" value="Genomic_DNA"/>
</dbReference>
<feature type="transmembrane region" description="Helical" evidence="1">
    <location>
        <begin position="46"/>
        <end position="65"/>
    </location>
</feature>
<gene>
    <name evidence="2" type="ORF">UFOPK3674_01495</name>
</gene>
<keyword evidence="1" id="KW-0812">Transmembrane</keyword>
<evidence type="ECO:0000256" key="1">
    <source>
        <dbReference type="SAM" id="Phobius"/>
    </source>
</evidence>
<keyword evidence="1" id="KW-1133">Transmembrane helix</keyword>
<evidence type="ECO:0000313" key="2">
    <source>
        <dbReference type="EMBL" id="CAB4936272.1"/>
    </source>
</evidence>
<accession>A0A6J7J172</accession>
<organism evidence="2">
    <name type="scientific">freshwater metagenome</name>
    <dbReference type="NCBI Taxonomy" id="449393"/>
    <lineage>
        <taxon>unclassified sequences</taxon>
        <taxon>metagenomes</taxon>
        <taxon>ecological metagenomes</taxon>
    </lineage>
</organism>
<feature type="transmembrane region" description="Helical" evidence="1">
    <location>
        <begin position="21"/>
        <end position="40"/>
    </location>
</feature>
<sequence length="66" mass="6758">MPALLTLLAADVFDLQREGNITPFLVIFLVGFAVGIAGHLTASADLVIAGILIAGLAAAAPMVLWL</sequence>
<keyword evidence="1" id="KW-0472">Membrane</keyword>